<dbReference type="PRINTS" id="PR00819">
    <property type="entry name" value="CBXCFQXSUPER"/>
</dbReference>
<dbReference type="InterPro" id="IPR027417">
    <property type="entry name" value="P-loop_NTPase"/>
</dbReference>
<evidence type="ECO:0000259" key="4">
    <source>
        <dbReference type="SMART" id="SM00382"/>
    </source>
</evidence>
<keyword evidence="3" id="KW-0067">ATP-binding</keyword>
<evidence type="ECO:0000313" key="5">
    <source>
        <dbReference type="EMBL" id="QHS93652.1"/>
    </source>
</evidence>
<protein>
    <recommendedName>
        <fullName evidence="4">AAA+ ATPase domain-containing protein</fullName>
    </recommendedName>
</protein>
<dbReference type="AlphaFoldDB" id="A0A6C0BNT9"/>
<dbReference type="InterPro" id="IPR003593">
    <property type="entry name" value="AAA+_ATPase"/>
</dbReference>
<feature type="domain" description="AAA+ ATPase" evidence="4">
    <location>
        <begin position="268"/>
        <end position="406"/>
    </location>
</feature>
<reference evidence="5" key="1">
    <citation type="journal article" date="2020" name="Nature">
        <title>Giant virus diversity and host interactions through global metagenomics.</title>
        <authorList>
            <person name="Schulz F."/>
            <person name="Roux S."/>
            <person name="Paez-Espino D."/>
            <person name="Jungbluth S."/>
            <person name="Walsh D.A."/>
            <person name="Denef V.J."/>
            <person name="McMahon K.D."/>
            <person name="Konstantinidis K.T."/>
            <person name="Eloe-Fadrosh E.A."/>
            <person name="Kyrpides N.C."/>
            <person name="Woyke T."/>
        </authorList>
    </citation>
    <scope>NUCLEOTIDE SEQUENCE</scope>
    <source>
        <strain evidence="5">GVMAG-M-3300018080-19</strain>
    </source>
</reference>
<evidence type="ECO:0000256" key="2">
    <source>
        <dbReference type="ARBA" id="ARBA00022741"/>
    </source>
</evidence>
<dbReference type="EMBL" id="MN739208">
    <property type="protein sequence ID" value="QHS93652.1"/>
    <property type="molecule type" value="Genomic_DNA"/>
</dbReference>
<name>A0A6C0BNT9_9ZZZZ</name>
<dbReference type="InterPro" id="IPR050773">
    <property type="entry name" value="CbxX/CfxQ_RuBisCO_ESX"/>
</dbReference>
<evidence type="ECO:0000256" key="1">
    <source>
        <dbReference type="ARBA" id="ARBA00010378"/>
    </source>
</evidence>
<dbReference type="Gene3D" id="3.40.50.300">
    <property type="entry name" value="P-loop containing nucleotide triphosphate hydrolases"/>
    <property type="match status" value="1"/>
</dbReference>
<keyword evidence="2" id="KW-0547">Nucleotide-binding</keyword>
<dbReference type="PANTHER" id="PTHR43392">
    <property type="entry name" value="AAA-TYPE ATPASE FAMILY PROTEIN / ANKYRIN REPEAT FAMILY PROTEIN"/>
    <property type="match status" value="1"/>
</dbReference>
<organism evidence="5">
    <name type="scientific">viral metagenome</name>
    <dbReference type="NCBI Taxonomy" id="1070528"/>
    <lineage>
        <taxon>unclassified sequences</taxon>
        <taxon>metagenomes</taxon>
        <taxon>organismal metagenomes</taxon>
    </lineage>
</organism>
<dbReference type="Pfam" id="PF00004">
    <property type="entry name" value="AAA"/>
    <property type="match status" value="1"/>
</dbReference>
<accession>A0A6C0BNT9</accession>
<dbReference type="InterPro" id="IPR003959">
    <property type="entry name" value="ATPase_AAA_core"/>
</dbReference>
<dbReference type="GO" id="GO:0005524">
    <property type="term" value="F:ATP binding"/>
    <property type="evidence" value="ECO:0007669"/>
    <property type="project" value="UniProtKB-KW"/>
</dbReference>
<dbReference type="CDD" id="cd00009">
    <property type="entry name" value="AAA"/>
    <property type="match status" value="1"/>
</dbReference>
<dbReference type="PANTHER" id="PTHR43392:SF2">
    <property type="entry name" value="AAA-TYPE ATPASE FAMILY PROTEIN _ ANKYRIN REPEAT FAMILY PROTEIN"/>
    <property type="match status" value="1"/>
</dbReference>
<evidence type="ECO:0000256" key="3">
    <source>
        <dbReference type="ARBA" id="ARBA00022840"/>
    </source>
</evidence>
<dbReference type="InterPro" id="IPR000641">
    <property type="entry name" value="CbxX/CfxQ"/>
</dbReference>
<dbReference type="SMART" id="SM00382">
    <property type="entry name" value="AAA"/>
    <property type="match status" value="1"/>
</dbReference>
<sequence length="600" mass="68007">MAAILESGIMTEKLKEQDIETVKVRDPDSTEPCLEIKKTWPTLPPEKDDLPWLLYNLCNDAKWQQDHANSFRKLMQTKEKRIAEELKKTTIELVEAQRSYNEFICAFGVKPKIQFIKGAPGTPELKYYDEELNVKSLDTDIKELIKSKEGPSSPVPNKYEPCAGFPPTRTVIGEGKVHIPEQAIEDHPKTQLENARKQLKAKYINIRRCRRAMDEDIETCIQYPLLYLIKHMYEFYKLTKQPARKNIRLGVTKLIKLIIRAPEKMESRYLNMVIMGPPGTGKSVLSRLIGKMLIGTGILGGTDVLPYSAGTFIGQFAGSTVAKSRLALIETIDRVAFIDEAYALTSTGSNYGQEAINEIVEFTQNHQGQQCLIAAGYENDMRTYFLGANEGMNSRFPYQWVLQPFSGDHLFKILQSLIKADNLDWTQVLSSEAQTYIKNVITNIDKKFWDGQARDMVNFRNALVEDYITSDEEPIGKTTAQKWFIQHLERLKLSGGDTSKIKQWLQGDATSKAPRVTITRKQAGNRLLDQLEPEEIKALAERVGKEIKGSKAEMIRQLLSHSAIGVSAGILGSYLASRKLKVTNPQLLQMLMEMMSQRTF</sequence>
<comment type="similarity">
    <text evidence="1">Belongs to the CbxX/CfxQ family.</text>
</comment>
<dbReference type="GO" id="GO:0016887">
    <property type="term" value="F:ATP hydrolysis activity"/>
    <property type="evidence" value="ECO:0007669"/>
    <property type="project" value="InterPro"/>
</dbReference>
<dbReference type="SUPFAM" id="SSF52540">
    <property type="entry name" value="P-loop containing nucleoside triphosphate hydrolases"/>
    <property type="match status" value="1"/>
</dbReference>
<proteinExistence type="inferred from homology"/>